<comment type="caution">
    <text evidence="2">The sequence shown here is derived from an EMBL/GenBank/DDBJ whole genome shotgun (WGS) entry which is preliminary data.</text>
</comment>
<accession>A0A853AW79</accession>
<dbReference type="RefSeq" id="WP_179771322.1">
    <property type="nucleotide sequence ID" value="NZ_JACCFK010000001.1"/>
</dbReference>
<feature type="transmembrane region" description="Helical" evidence="1">
    <location>
        <begin position="112"/>
        <end position="132"/>
    </location>
</feature>
<gene>
    <name evidence="2" type="ORF">HNR02_000174</name>
</gene>
<evidence type="ECO:0000256" key="1">
    <source>
        <dbReference type="SAM" id="Phobius"/>
    </source>
</evidence>
<keyword evidence="1" id="KW-0812">Transmembrane</keyword>
<organism evidence="2 3">
    <name type="scientific">Amycolatopsis endophytica</name>
    <dbReference type="NCBI Taxonomy" id="860233"/>
    <lineage>
        <taxon>Bacteria</taxon>
        <taxon>Bacillati</taxon>
        <taxon>Actinomycetota</taxon>
        <taxon>Actinomycetes</taxon>
        <taxon>Pseudonocardiales</taxon>
        <taxon>Pseudonocardiaceae</taxon>
        <taxon>Amycolatopsis</taxon>
    </lineage>
</organism>
<keyword evidence="3" id="KW-1185">Reference proteome</keyword>
<feature type="transmembrane region" description="Helical" evidence="1">
    <location>
        <begin position="139"/>
        <end position="158"/>
    </location>
</feature>
<dbReference type="EMBL" id="JACCFK010000001">
    <property type="protein sequence ID" value="NYI86851.1"/>
    <property type="molecule type" value="Genomic_DNA"/>
</dbReference>
<dbReference type="AlphaFoldDB" id="A0A853AW79"/>
<name>A0A853AW79_9PSEU</name>
<feature type="transmembrane region" description="Helical" evidence="1">
    <location>
        <begin position="178"/>
        <end position="203"/>
    </location>
</feature>
<proteinExistence type="predicted"/>
<keyword evidence="1" id="KW-1133">Transmembrane helix</keyword>
<feature type="transmembrane region" description="Helical" evidence="1">
    <location>
        <begin position="21"/>
        <end position="42"/>
    </location>
</feature>
<feature type="transmembrane region" description="Helical" evidence="1">
    <location>
        <begin position="48"/>
        <end position="68"/>
    </location>
</feature>
<evidence type="ECO:0000313" key="2">
    <source>
        <dbReference type="EMBL" id="NYI86851.1"/>
    </source>
</evidence>
<reference evidence="2 3" key="1">
    <citation type="submission" date="2020-07" db="EMBL/GenBank/DDBJ databases">
        <title>Sequencing the genomes of 1000 actinobacteria strains.</title>
        <authorList>
            <person name="Klenk H.-P."/>
        </authorList>
    </citation>
    <scope>NUCLEOTIDE SEQUENCE [LARGE SCALE GENOMIC DNA]</scope>
    <source>
        <strain evidence="2 3">DSM 104006</strain>
    </source>
</reference>
<evidence type="ECO:0000313" key="3">
    <source>
        <dbReference type="Proteomes" id="UP000549616"/>
    </source>
</evidence>
<sequence length="207" mass="21091">MARSNAFRRVVVAELIKLATLRIVPVTVVVTVVVMPVLALAVDRRAVEFGQVGFLVLGVLTAATEYAGSQIRTSLTAVPDRLVLLAGKVLAWLAVATPSAVLAAALSPGVPVLGAAAYLVLIGLFALAVAMVARSLVGALATVVTLVFVASPLLGEVLRAAAYLPDRAGAVLYRPGPLSAVTGGLVLAAWLAAAFAVTGSVFARRDA</sequence>
<protein>
    <submittedName>
        <fullName evidence="2">ABC-2 type transport system permease protein</fullName>
    </submittedName>
</protein>
<keyword evidence="1" id="KW-0472">Membrane</keyword>
<feature type="transmembrane region" description="Helical" evidence="1">
    <location>
        <begin position="89"/>
        <end position="106"/>
    </location>
</feature>
<dbReference type="Proteomes" id="UP000549616">
    <property type="component" value="Unassembled WGS sequence"/>
</dbReference>